<feature type="non-terminal residue" evidence="3">
    <location>
        <position position="1"/>
    </location>
</feature>
<dbReference type="Proteomes" id="UP000677228">
    <property type="component" value="Unassembled WGS sequence"/>
</dbReference>
<feature type="region of interest" description="Disordered" evidence="1">
    <location>
        <begin position="816"/>
        <end position="858"/>
    </location>
</feature>
<protein>
    <submittedName>
        <fullName evidence="3">Uncharacterized protein</fullName>
    </submittedName>
</protein>
<proteinExistence type="predicted"/>
<feature type="compositionally biased region" description="Polar residues" evidence="1">
    <location>
        <begin position="315"/>
        <end position="326"/>
    </location>
</feature>
<feature type="compositionally biased region" description="Low complexity" evidence="1">
    <location>
        <begin position="829"/>
        <end position="850"/>
    </location>
</feature>
<dbReference type="AlphaFoldDB" id="A0A8S2I2G5"/>
<feature type="region of interest" description="Disordered" evidence="1">
    <location>
        <begin position="308"/>
        <end position="327"/>
    </location>
</feature>
<dbReference type="EMBL" id="CAJOBA010004013">
    <property type="protein sequence ID" value="CAF3700222.1"/>
    <property type="molecule type" value="Genomic_DNA"/>
</dbReference>
<name>A0A8S2I2G5_9BILA</name>
<organism evidence="3 4">
    <name type="scientific">Didymodactylos carnosus</name>
    <dbReference type="NCBI Taxonomy" id="1234261"/>
    <lineage>
        <taxon>Eukaryota</taxon>
        <taxon>Metazoa</taxon>
        <taxon>Spiralia</taxon>
        <taxon>Gnathifera</taxon>
        <taxon>Rotifera</taxon>
        <taxon>Eurotatoria</taxon>
        <taxon>Bdelloidea</taxon>
        <taxon>Philodinida</taxon>
        <taxon>Philodinidae</taxon>
        <taxon>Didymodactylos</taxon>
    </lineage>
</organism>
<feature type="compositionally biased region" description="Basic and acidic residues" evidence="1">
    <location>
        <begin position="795"/>
        <end position="804"/>
    </location>
</feature>
<evidence type="ECO:0000313" key="4">
    <source>
        <dbReference type="Proteomes" id="UP000682733"/>
    </source>
</evidence>
<dbReference type="EMBL" id="CAJNOK010004011">
    <property type="protein sequence ID" value="CAF0922945.1"/>
    <property type="molecule type" value="Genomic_DNA"/>
</dbReference>
<sequence length="1043" mass="118225">LLIVSVMANFSNPNYNFNDNIKAAANLKLDLSKILTSEQHEIFRKYQEGANVTEVGSFFGFLTMIGHFCRNSFFLHYNSDSEEKCVNLYSVVIGQSGTGKSNIIRVIKEAVVKVEEIFSYFYLKPVRIGMEEQETSSIISDLSLLGLRKHLASQNKILMYDEADNILQRYGVFGNENAKHAAAAALIMKAFDGIRDETRSTDSTSVTITRAKMSMLVTTVGAKYDKLLKCWAMFNGSLEGLHNRIIHQVLPPIKPMLNRHNENKLRVYENQKEKKNKQNVPSFAHIALITHLFGDVHYVWRKSEKDDTSLKHDTGSQNLQSTSDPQAQAAHCSAYNYTYNKMIDYMLKKPVNDQTDEEELQHEIIGTNTKAVIIIPRLCILFQIFNYAMDVLKKCGNGVVFDEGYLTSRKINESLIRNAAIIVNQILGFAPRSPHCPRMPMLFVEKSACVAACNYYDHLHNTAVTLFTLPKKSLSRCKLTRPLSSSHVPSTPEEAICLFPYNFFMSDALTATTLEQWQVKNSLFHNSDDSVKAALTNLINDGILISGDFLVHSKNSHHESMMKVPVPHDQRKRDEFETKLKQYNVKLSDYKNVYKTSAKPAKCRLSRETVYFYSQFADFVPEYSKYKTDMKETIEQLIKHGHITEIIVNNDIQYAVSSTSMHFRSLPIDKATYEQLKKELPPLLKRKNSAKSSGSQSDDTKTAFTQLLTTPAPSQSMTTSTPLSNKCSQQLPISGLPFYSQSPSSLSEMPNDIKRLFEMFLQSNINQFTTYPNSLSVRASQNQTSAATLSTNQSLRDRRDESLKRSTASLQSYIDLTGDSSHHSTTNASAGSVASSYKRSSSESIDSDSLSTKHDKDITERMRATAAKIMKHKSVLFAQRDFATLTMHDPNRHKTGMTYTDYTKKKFTVETKNKWRISPEAQKILDTDDFYRQNVEYTTERWCLQGKGCSTLHYNRRFATESSIVSIDHNMVTVFVQSIRKPRKRAYRLCPPSSSLLSITTNRTSSENHQDMQADAIPGHSLRENLKKHKKVLSRGAQRTAGI</sequence>
<evidence type="ECO:0000256" key="1">
    <source>
        <dbReference type="SAM" id="MobiDB-lite"/>
    </source>
</evidence>
<evidence type="ECO:0000313" key="2">
    <source>
        <dbReference type="EMBL" id="CAF0922945.1"/>
    </source>
</evidence>
<feature type="region of interest" description="Disordered" evidence="1">
    <location>
        <begin position="780"/>
        <end position="804"/>
    </location>
</feature>
<reference evidence="3" key="1">
    <citation type="submission" date="2021-02" db="EMBL/GenBank/DDBJ databases">
        <authorList>
            <person name="Nowell W R."/>
        </authorList>
    </citation>
    <scope>NUCLEOTIDE SEQUENCE</scope>
</reference>
<accession>A0A8S2I2G5</accession>
<gene>
    <name evidence="2" type="ORF">OVA965_LOCUS10723</name>
    <name evidence="3" type="ORF">TMI583_LOCUS10719</name>
</gene>
<comment type="caution">
    <text evidence="3">The sequence shown here is derived from an EMBL/GenBank/DDBJ whole genome shotgun (WGS) entry which is preliminary data.</text>
</comment>
<feature type="compositionally biased region" description="Polar residues" evidence="1">
    <location>
        <begin position="780"/>
        <end position="794"/>
    </location>
</feature>
<dbReference type="Proteomes" id="UP000682733">
    <property type="component" value="Unassembled WGS sequence"/>
</dbReference>
<evidence type="ECO:0000313" key="3">
    <source>
        <dbReference type="EMBL" id="CAF3700222.1"/>
    </source>
</evidence>